<dbReference type="Proteomes" id="UP000250140">
    <property type="component" value="Unassembled WGS sequence"/>
</dbReference>
<keyword evidence="1" id="KW-0812">Transmembrane</keyword>
<keyword evidence="3" id="KW-1185">Reference proteome</keyword>
<evidence type="ECO:0000313" key="2">
    <source>
        <dbReference type="EMBL" id="OCL04921.1"/>
    </source>
</evidence>
<keyword evidence="1" id="KW-0472">Membrane</keyword>
<dbReference type="AlphaFoldDB" id="A0A8E2EU49"/>
<keyword evidence="1" id="KW-1133">Transmembrane helix</keyword>
<sequence>MCHVMRWVGFALAGALGGWVGFCPCLAFFFFTSFGFWAKSGRVDRGCRCIYGW</sequence>
<name>A0A8E2EU49_9PEZI</name>
<proteinExistence type="predicted"/>
<dbReference type="EMBL" id="KV750410">
    <property type="protein sequence ID" value="OCL04921.1"/>
    <property type="molecule type" value="Genomic_DNA"/>
</dbReference>
<feature type="transmembrane region" description="Helical" evidence="1">
    <location>
        <begin position="7"/>
        <end position="31"/>
    </location>
</feature>
<protein>
    <submittedName>
        <fullName evidence="2">Uncharacterized protein</fullName>
    </submittedName>
</protein>
<gene>
    <name evidence="2" type="ORF">AOQ84DRAFT_107015</name>
</gene>
<accession>A0A8E2EU49</accession>
<evidence type="ECO:0000256" key="1">
    <source>
        <dbReference type="SAM" id="Phobius"/>
    </source>
</evidence>
<organism evidence="2 3">
    <name type="scientific">Glonium stellatum</name>
    <dbReference type="NCBI Taxonomy" id="574774"/>
    <lineage>
        <taxon>Eukaryota</taxon>
        <taxon>Fungi</taxon>
        <taxon>Dikarya</taxon>
        <taxon>Ascomycota</taxon>
        <taxon>Pezizomycotina</taxon>
        <taxon>Dothideomycetes</taxon>
        <taxon>Pleosporomycetidae</taxon>
        <taxon>Gloniales</taxon>
        <taxon>Gloniaceae</taxon>
        <taxon>Glonium</taxon>
    </lineage>
</organism>
<reference evidence="2 3" key="1">
    <citation type="journal article" date="2016" name="Nat. Commun.">
        <title>Ectomycorrhizal ecology is imprinted in the genome of the dominant symbiotic fungus Cenococcum geophilum.</title>
        <authorList>
            <consortium name="DOE Joint Genome Institute"/>
            <person name="Peter M."/>
            <person name="Kohler A."/>
            <person name="Ohm R.A."/>
            <person name="Kuo A."/>
            <person name="Krutzmann J."/>
            <person name="Morin E."/>
            <person name="Arend M."/>
            <person name="Barry K.W."/>
            <person name="Binder M."/>
            <person name="Choi C."/>
            <person name="Clum A."/>
            <person name="Copeland A."/>
            <person name="Grisel N."/>
            <person name="Haridas S."/>
            <person name="Kipfer T."/>
            <person name="LaButti K."/>
            <person name="Lindquist E."/>
            <person name="Lipzen A."/>
            <person name="Maire R."/>
            <person name="Meier B."/>
            <person name="Mihaltcheva S."/>
            <person name="Molinier V."/>
            <person name="Murat C."/>
            <person name="Poggeler S."/>
            <person name="Quandt C.A."/>
            <person name="Sperisen C."/>
            <person name="Tritt A."/>
            <person name="Tisserant E."/>
            <person name="Crous P.W."/>
            <person name="Henrissat B."/>
            <person name="Nehls U."/>
            <person name="Egli S."/>
            <person name="Spatafora J.W."/>
            <person name="Grigoriev I.V."/>
            <person name="Martin F.M."/>
        </authorList>
    </citation>
    <scope>NUCLEOTIDE SEQUENCE [LARGE SCALE GENOMIC DNA]</scope>
    <source>
        <strain evidence="2 3">CBS 207.34</strain>
    </source>
</reference>
<evidence type="ECO:0000313" key="3">
    <source>
        <dbReference type="Proteomes" id="UP000250140"/>
    </source>
</evidence>